<organism evidence="1 2">
    <name type="scientific">Porphyromonas macacae</name>
    <dbReference type="NCBI Taxonomy" id="28115"/>
    <lineage>
        <taxon>Bacteria</taxon>
        <taxon>Pseudomonadati</taxon>
        <taxon>Bacteroidota</taxon>
        <taxon>Bacteroidia</taxon>
        <taxon>Bacteroidales</taxon>
        <taxon>Porphyromonadaceae</taxon>
        <taxon>Porphyromonas</taxon>
    </lineage>
</organism>
<accession>A0A0A2E3G1</accession>
<evidence type="ECO:0000313" key="1">
    <source>
        <dbReference type="EMBL" id="KGN73423.1"/>
    </source>
</evidence>
<sequence>METLLYYIWQKQHYRALTPVGSLSGSAVEVIDPGIRNTDAGPDFFNAKIRIDGLLWVGNVEIHAKSSEWYVHGHQHDRNYDNCILHVVLKQDRPVFTASGVEIPACEIEVAPEMYDMAALLSQGVGELPCACRLKDLNSMQQHGWMDRLLVERLERKAGDVRKFYEMSDGEWSQTFYILLTRYFGFRVNNDPMERLARSLPLRILQKHRSSLFQLEALLLGQAGFLSDVDKTAADYVIQLRDEYLFLKHKFGLEPLPGNAFRLHRIRPVASPHRRLAQLAAIWHHAEWIGDACLKSNYPEDLKPLFMPEVSDFWQSHYSLFGPAGEIGPEKGRISENSYHLILINVVAPYLYAYAQERKIPLLAEKAVKLFELLPPENNRIIRLFRKAGVEVDSAADSQALIQLMDGYCTSGKCFFCHWGISLFSLKK</sequence>
<dbReference type="AlphaFoldDB" id="A0A0A2E3G1"/>
<gene>
    <name evidence="1" type="ORF">HQ47_08165</name>
</gene>
<keyword evidence="2" id="KW-1185">Reference proteome</keyword>
<comment type="caution">
    <text evidence="1">The sequence shown here is derived from an EMBL/GenBank/DDBJ whole genome shotgun (WGS) entry which is preliminary data.</text>
</comment>
<evidence type="ECO:0000313" key="2">
    <source>
        <dbReference type="Proteomes" id="UP000030103"/>
    </source>
</evidence>
<dbReference type="EMBL" id="JRFA01000023">
    <property type="protein sequence ID" value="KGN73423.1"/>
    <property type="molecule type" value="Genomic_DNA"/>
</dbReference>
<dbReference type="Pfam" id="PF11013">
    <property type="entry name" value="DUF2851"/>
    <property type="match status" value="1"/>
</dbReference>
<dbReference type="Proteomes" id="UP000030103">
    <property type="component" value="Unassembled WGS sequence"/>
</dbReference>
<name>A0A0A2E3G1_9PORP</name>
<dbReference type="STRING" id="28115.HQ47_08165"/>
<dbReference type="OrthoDB" id="1005072at2"/>
<dbReference type="eggNOG" id="ENOG502Z7XW">
    <property type="taxonomic scope" value="Bacteria"/>
</dbReference>
<dbReference type="InterPro" id="IPR021272">
    <property type="entry name" value="DUF2851"/>
</dbReference>
<proteinExistence type="predicted"/>
<evidence type="ECO:0008006" key="3">
    <source>
        <dbReference type="Google" id="ProtNLM"/>
    </source>
</evidence>
<protein>
    <recommendedName>
        <fullName evidence="3">DUF2851 domain-containing protein</fullName>
    </recommendedName>
</protein>
<reference evidence="1 2" key="1">
    <citation type="submission" date="2014-09" db="EMBL/GenBank/DDBJ databases">
        <title>Draft Genome Sequence of Porphyromonas macacae COT-192_OH2859.</title>
        <authorList>
            <person name="Wallis C."/>
            <person name="Deusch O."/>
            <person name="O'Flynn C."/>
            <person name="Davis I."/>
            <person name="Horsfall A."/>
            <person name="Kirkwood N."/>
            <person name="Harris S."/>
            <person name="Eisen J.A."/>
            <person name="Coil D.A."/>
            <person name="Darling A.E."/>
            <person name="Jospin G."/>
            <person name="Alexiev A."/>
        </authorList>
    </citation>
    <scope>NUCLEOTIDE SEQUENCE [LARGE SCALE GENOMIC DNA]</scope>
    <source>
        <strain evidence="2">COT-192 OH2859</strain>
    </source>
</reference>
<dbReference type="RefSeq" id="WP_036874725.1">
    <property type="nucleotide sequence ID" value="NZ_JRFA01000023.1"/>
</dbReference>